<sequence length="216" mass="22963">MQGAGSWKPVPVPPRGYIAGEGIDEEGASGSRLSGVSAGGVAAGGKPMPQTRGAMVQRPDAPRHMTTTSASPREEKSDARRQVSPAPERYSCSRTIRRLSPKAGSLTVPTAPEVPGVRLRMNCSTGEYTRVGRTGSGAVKNAQPDDAAQSSMIGSILSFWQNSMVIHLEAIAQHAGHVIQKQKKGESTLGLEIAQAAERVPYLVVVAFISRCYRHF</sequence>
<dbReference type="EMBL" id="FLUQ01000005">
    <property type="protein sequence ID" value="SBW08990.1"/>
    <property type="molecule type" value="Genomic_DNA"/>
</dbReference>
<organism evidence="2">
    <name type="scientific">uncultured delta proteobacterium</name>
    <dbReference type="NCBI Taxonomy" id="34034"/>
    <lineage>
        <taxon>Bacteria</taxon>
        <taxon>Deltaproteobacteria</taxon>
        <taxon>environmental samples</taxon>
    </lineage>
</organism>
<protein>
    <submittedName>
        <fullName evidence="2">Uncharacterized protein</fullName>
    </submittedName>
</protein>
<reference evidence="2" key="1">
    <citation type="submission" date="2016-04" db="EMBL/GenBank/DDBJ databases">
        <authorList>
            <person name="Evans L.H."/>
            <person name="Alamgir A."/>
            <person name="Owens N."/>
            <person name="Weber N.D."/>
            <person name="Virtaneva K."/>
            <person name="Barbian K."/>
            <person name="Babar A."/>
            <person name="Rosenke K."/>
        </authorList>
    </citation>
    <scope>NUCLEOTIDE SEQUENCE</scope>
    <source>
        <strain evidence="2">86</strain>
    </source>
</reference>
<accession>A0A212KBD8</accession>
<evidence type="ECO:0000256" key="1">
    <source>
        <dbReference type="SAM" id="MobiDB-lite"/>
    </source>
</evidence>
<feature type="compositionally biased region" description="Basic and acidic residues" evidence="1">
    <location>
        <begin position="72"/>
        <end position="81"/>
    </location>
</feature>
<evidence type="ECO:0000313" key="2">
    <source>
        <dbReference type="EMBL" id="SBW08990.1"/>
    </source>
</evidence>
<name>A0A212KBD8_9DELT</name>
<feature type="region of interest" description="Disordered" evidence="1">
    <location>
        <begin position="1"/>
        <end position="91"/>
    </location>
</feature>
<dbReference type="AlphaFoldDB" id="A0A212KBD8"/>
<gene>
    <name evidence="2" type="ORF">KL86DPRO_50038</name>
</gene>
<proteinExistence type="predicted"/>